<dbReference type="InterPro" id="IPR004332">
    <property type="entry name" value="Transposase_MuDR"/>
</dbReference>
<gene>
    <name evidence="4" type="ordered locus">LOC_Os03g05790</name>
</gene>
<dbReference type="InterPro" id="IPR019557">
    <property type="entry name" value="AminoTfrase-like_pln_mobile"/>
</dbReference>
<feature type="compositionally biased region" description="Polar residues" evidence="2">
    <location>
        <begin position="1110"/>
        <end position="1119"/>
    </location>
</feature>
<evidence type="ECO:0000259" key="3">
    <source>
        <dbReference type="PROSITE" id="PS50966"/>
    </source>
</evidence>
<evidence type="ECO:0000256" key="2">
    <source>
        <dbReference type="SAM" id="MobiDB-lite"/>
    </source>
</evidence>
<keyword evidence="1" id="KW-0479">Metal-binding</keyword>
<feature type="domain" description="SWIM-type" evidence="3">
    <location>
        <begin position="703"/>
        <end position="741"/>
    </location>
</feature>
<keyword evidence="1" id="KW-0863">Zinc-finger</keyword>
<dbReference type="EMBL" id="DP000009">
    <property type="protein sequence ID" value="ABF94023.1"/>
    <property type="molecule type" value="Genomic_DNA"/>
</dbReference>
<evidence type="ECO:0000256" key="1">
    <source>
        <dbReference type="PROSITE-ProRule" id="PRU00325"/>
    </source>
</evidence>
<feature type="region of interest" description="Disordered" evidence="2">
    <location>
        <begin position="1107"/>
        <end position="1129"/>
    </location>
</feature>
<evidence type="ECO:0000313" key="4">
    <source>
        <dbReference type="EMBL" id="ABF94023.1"/>
    </source>
</evidence>
<dbReference type="Pfam" id="PF10536">
    <property type="entry name" value="PMD"/>
    <property type="match status" value="1"/>
</dbReference>
<reference evidence="4" key="1">
    <citation type="journal article" date="2005" name="Genome Res.">
        <title>Sequence, annotation, and analysis of synteny between rice chromosome 3 and diverged grass species.</title>
        <authorList>
            <consortium name="Rice Chromosome 3 Sequencing Consortium"/>
            <person name="Buell C.R."/>
            <person name="Yuan Q."/>
            <person name="Ouyang S."/>
            <person name="Liu J."/>
            <person name="Zhu W."/>
            <person name="Wang A."/>
            <person name="Maiti R."/>
            <person name="Haas B."/>
            <person name="Wortman J."/>
            <person name="Pertea M."/>
            <person name="Jones K.M."/>
            <person name="Kim M."/>
            <person name="Overton L."/>
            <person name="Tsitrin T."/>
            <person name="Fadrosh D."/>
            <person name="Bera J."/>
            <person name="Weaver B."/>
            <person name="Jin S."/>
            <person name="Johri S."/>
            <person name="Reardon M."/>
            <person name="Webb K."/>
            <person name="Hill J."/>
            <person name="Moffat K."/>
            <person name="Tallon L."/>
            <person name="Van Aken S."/>
            <person name="Lewis M."/>
            <person name="Utterback T."/>
            <person name="Feldblyum T."/>
            <person name="Zismann V."/>
            <person name="Iobst S."/>
            <person name="Hsiao J."/>
            <person name="de Vazeille A.R."/>
            <person name="Salzberg S.L."/>
            <person name="White O."/>
            <person name="Fraser C."/>
            <person name="Yu Y."/>
            <person name="Kim H."/>
            <person name="Rambo T."/>
            <person name="Currie J."/>
            <person name="Collura K."/>
            <person name="Kernodle-Thompson S."/>
            <person name="Wei F."/>
            <person name="Kudrna K."/>
            <person name="Ammiraju J.S."/>
            <person name="Luo M."/>
            <person name="Goicoechea J.L."/>
            <person name="Wing R.A."/>
            <person name="Henry D."/>
            <person name="Oates R."/>
            <person name="Palmer M."/>
            <person name="Pries G."/>
            <person name="Saski C."/>
            <person name="Simmons J."/>
            <person name="Soderlund C."/>
            <person name="Nelson W."/>
            <person name="de la Bastide M."/>
            <person name="Spiegel L."/>
            <person name="Nascimento L."/>
            <person name="Huang E."/>
            <person name="Preston R."/>
            <person name="Zutavern T."/>
            <person name="Palmer L."/>
            <person name="O'Shaughnessy A."/>
            <person name="Dike S."/>
            <person name="McCombie W.R."/>
            <person name="Minx P."/>
            <person name="Cordum H."/>
            <person name="Wilson R."/>
            <person name="Jin W."/>
            <person name="Lee H.R."/>
            <person name="Jiang J."/>
            <person name="Jackson S."/>
        </authorList>
    </citation>
    <scope>NUCLEOTIDE SEQUENCE [LARGE SCALE GENOMIC DNA]</scope>
</reference>
<protein>
    <submittedName>
        <fullName evidence="4">Transposon protein, putative, Mutator sub-class</fullName>
    </submittedName>
</protein>
<sequence length="1129" mass="128702">MSGDMPIRLYYGDAPIQICDSGVDLTVYAFHDTSLNAPEHMGLNDVLGWLYNMFGVDPVHDKFVISAVWPVRGQHGWQWRVVEVASTGSWRKFVSKVREKGYSLAIVVQKTTCVDRSGESSHAVVEETPLEGGQAENVWQTKQGRGEEVVEGNTQGEVIVRGTNREANDLDDEEPDSPMRVDAAKENEAVVDQMEVENEEYLALVVEGEDTTLWDNETNIPDDWTTISMSRMKVNDGLDAHWCYDSKQVKVGQMFHDKGHLQDAVKRWAFVQKREFRVKVSNRTTYDVKCIQGGCPWRVHGYKPQHDTLWVASRVEQHTCLLENTRLVHRNLTAAFVAQMVYSKVVRKTSLSPFTIMHDVEKEYGYEISYDKAWRAKQKALEMRFGTYEDSYHNLPPLLEVMQARNPGTHMAILDEVNEYGENVLRRAFWSFGCMIEAFRNCIPLLCVDGTFMTSKYRGTILTAIGVDADSHVVPIAFAFVESENTSSWLWFLRHIKIQFRSKRLMDLFKKLCKQNQQRKFDAIWDQLDRLTTTHMEEVRKKPIVARQEEPEGLEPIPNEAPSITRRRKRGRVTKCFTEWVEFEPREKWSLLYDTDGSRYGVMTTNLAEVYNWVMKNTRPLPLVAILEGITRGTQKYLCKRYSMASLNLSKPSVKYSPAITQYMDEKSKKGGIHRVWPAGNTELLFEIRLRDKSGVGIGTTDITLECTLWPEYHACKCNCNKPYLLHRPCSHVLAASAKGGVDGNIFVSPYFRKESWEATWRGELRGWRAVCDFTRPPPGQTNWVPDSNLLVDTKGHRQSRRIKNLMDEAGVKDRSRPDFDQLTPDRVRWTPYTQHDVNDRAPHGLADLCTRDMQLWMTTCHLVVDVHVEPHNVHRVLKQLGMYQDFPPRDGRPLADSLHRYSRKGLGLSYELVIVTTVQPTIQEWEHAADNLALQTPPDDGSYYGAYLRWYRSVTRWRCFPPQGDSTVPHQAAITDTFAPQPRSAYNSMRGRCGADVGPTAITTTTPTFQRGSEWSILFTSRVRSGPHISRSSFLSAHPSTGVHQGVSRIRGTHVEHGTTTSADDEYGSASTHHGMPAYSPRTAFIEDFFSTDPPQGEVGMDYWHAAPQVTQPTQETEAGQGPDVTPQ</sequence>
<accession>Q10RN4</accession>
<dbReference type="iPTMnet" id="Q10RN4"/>
<reference evidence="4" key="2">
    <citation type="submission" date="2006-06" db="EMBL/GenBank/DDBJ databases">
        <authorList>
            <person name="Buell R."/>
            <person name="Wing R.A."/>
            <person name="McCombie W.A."/>
            <person name="Ouyang S."/>
        </authorList>
    </citation>
    <scope>NUCLEOTIDE SEQUENCE</scope>
</reference>
<dbReference type="GO" id="GO:0008270">
    <property type="term" value="F:zinc ion binding"/>
    <property type="evidence" value="ECO:0007669"/>
    <property type="project" value="UniProtKB-KW"/>
</dbReference>
<dbReference type="PROSITE" id="PS50966">
    <property type="entry name" value="ZF_SWIM"/>
    <property type="match status" value="1"/>
</dbReference>
<dbReference type="InterPro" id="IPR018289">
    <property type="entry name" value="MULE_transposase_dom"/>
</dbReference>
<dbReference type="AlphaFoldDB" id="Q10RN4"/>
<dbReference type="PANTHER" id="PTHR31973:SF195">
    <property type="entry name" value="MUDR FAMILY TRANSPOSASE"/>
    <property type="match status" value="1"/>
</dbReference>
<dbReference type="InterPro" id="IPR007527">
    <property type="entry name" value="Znf_SWIM"/>
</dbReference>
<keyword evidence="1" id="KW-0862">Zinc</keyword>
<organism evidence="4">
    <name type="scientific">Oryza sativa subsp. japonica</name>
    <name type="common">Rice</name>
    <dbReference type="NCBI Taxonomy" id="39947"/>
    <lineage>
        <taxon>Eukaryota</taxon>
        <taxon>Viridiplantae</taxon>
        <taxon>Streptophyta</taxon>
        <taxon>Embryophyta</taxon>
        <taxon>Tracheophyta</taxon>
        <taxon>Spermatophyta</taxon>
        <taxon>Magnoliopsida</taxon>
        <taxon>Liliopsida</taxon>
        <taxon>Poales</taxon>
        <taxon>Poaceae</taxon>
        <taxon>BOP clade</taxon>
        <taxon>Oryzoideae</taxon>
        <taxon>Oryzeae</taxon>
        <taxon>Oryzinae</taxon>
        <taxon>Oryza</taxon>
        <taxon>Oryza sativa</taxon>
    </lineage>
</organism>
<dbReference type="Pfam" id="PF03108">
    <property type="entry name" value="DBD_Tnp_Mut"/>
    <property type="match status" value="1"/>
</dbReference>
<name>Q10RN4_ORYSJ</name>
<proteinExistence type="predicted"/>
<dbReference type="Pfam" id="PF10551">
    <property type="entry name" value="MULE"/>
    <property type="match status" value="1"/>
</dbReference>
<dbReference type="PANTHER" id="PTHR31973">
    <property type="entry name" value="POLYPROTEIN, PUTATIVE-RELATED"/>
    <property type="match status" value="1"/>
</dbReference>